<name>A0A223I061_THETR</name>
<proteinExistence type="predicted"/>
<dbReference type="PIRSF" id="PIRSF018505">
    <property type="entry name" value="Prpndl_dhdrts_sm"/>
    <property type="match status" value="1"/>
</dbReference>
<sequence length="167" mass="19122">MQDEMLEKIIRDVLKTMSEKTDNKEENCSDMCNVTYKDYPLAQKRKDLIKTSTGKGLDDITLDAVLNNKITPDDIRITSDTLLYQAQVADSVGRHQFAENLRRAAELTKVPDDRVLEIYNALRPRRSTKEELLSIADELDKKYGAKMNAKLVREAAEVYERRGILKA</sequence>
<gene>
    <name evidence="1" type="ORF">Thert_01970</name>
</gene>
<protein>
    <submittedName>
        <fullName evidence="1">Propanediol dehydratase</fullName>
    </submittedName>
</protein>
<evidence type="ECO:0000313" key="1">
    <source>
        <dbReference type="EMBL" id="AST57934.1"/>
    </source>
</evidence>
<dbReference type="SUPFAM" id="SSF47148">
    <property type="entry name" value="Diol dehydratase, gamma subunit"/>
    <property type="match status" value="1"/>
</dbReference>
<dbReference type="Pfam" id="PF02287">
    <property type="entry name" value="Dehydratase_SU"/>
    <property type="match status" value="1"/>
</dbReference>
<dbReference type="EMBL" id="CP016893">
    <property type="protein sequence ID" value="AST57934.1"/>
    <property type="molecule type" value="Genomic_DNA"/>
</dbReference>
<dbReference type="InterPro" id="IPR036091">
    <property type="entry name" value="Prodiol/glycerol_DeHase__sf_su"/>
</dbReference>
<dbReference type="NCBIfam" id="NF011972">
    <property type="entry name" value="PRK15443.1-3"/>
    <property type="match status" value="1"/>
</dbReference>
<dbReference type="RefSeq" id="WP_015312194.1">
    <property type="nucleotide sequence ID" value="NZ_CP016893.1"/>
</dbReference>
<dbReference type="Gene3D" id="1.10.1510.20">
    <property type="entry name" value="Propanediol/glycerol dehydratase, small subunit"/>
    <property type="match status" value="1"/>
</dbReference>
<evidence type="ECO:0000313" key="2">
    <source>
        <dbReference type="Proteomes" id="UP000214975"/>
    </source>
</evidence>
<reference evidence="1 2" key="1">
    <citation type="submission" date="2016-08" db="EMBL/GenBank/DDBJ databases">
        <title>A novel genetic cassette of butanologenic Thermoanaerobacterium thermosaccharolyticum that directly convert cellulose to butanol.</title>
        <authorList>
            <person name="Li T."/>
            <person name="He J."/>
        </authorList>
    </citation>
    <scope>NUCLEOTIDE SEQUENCE [LARGE SCALE GENOMIC DNA]</scope>
    <source>
        <strain evidence="1 2">TG57</strain>
    </source>
</reference>
<dbReference type="InterPro" id="IPR003207">
    <property type="entry name" value="Ppandiol/glycerol_DeHydtase_su"/>
</dbReference>
<accession>A0A223I061</accession>
<dbReference type="AlphaFoldDB" id="A0A223I061"/>
<organism evidence="1 2">
    <name type="scientific">Thermoanaerobacterium thermosaccharolyticum</name>
    <name type="common">Clostridium thermosaccharolyticum</name>
    <dbReference type="NCBI Taxonomy" id="1517"/>
    <lineage>
        <taxon>Bacteria</taxon>
        <taxon>Bacillati</taxon>
        <taxon>Bacillota</taxon>
        <taxon>Clostridia</taxon>
        <taxon>Thermoanaerobacterales</taxon>
        <taxon>Thermoanaerobacteraceae</taxon>
        <taxon>Thermoanaerobacterium</taxon>
    </lineage>
</organism>
<dbReference type="Proteomes" id="UP000214975">
    <property type="component" value="Chromosome"/>
</dbReference>